<proteinExistence type="predicted"/>
<dbReference type="Gene3D" id="3.40.50.150">
    <property type="entry name" value="Vaccinia Virus protein VP39"/>
    <property type="match status" value="1"/>
</dbReference>
<name>A0A6C0BK02_9ZZZZ</name>
<dbReference type="SUPFAM" id="SSF53335">
    <property type="entry name" value="S-adenosyl-L-methionine-dependent methyltransferases"/>
    <property type="match status" value="1"/>
</dbReference>
<dbReference type="GO" id="GO:0016197">
    <property type="term" value="P:endosomal transport"/>
    <property type="evidence" value="ECO:0007669"/>
    <property type="project" value="TreeGrafter"/>
</dbReference>
<dbReference type="AlphaFoldDB" id="A0A6C0BK02"/>
<dbReference type="Pfam" id="PF05050">
    <property type="entry name" value="Methyltransf_21"/>
    <property type="match status" value="1"/>
</dbReference>
<dbReference type="InterPro" id="IPR053202">
    <property type="entry name" value="EGF_Rcpt_Signaling_Reg"/>
</dbReference>
<dbReference type="PANTHER" id="PTHR34009:SF2">
    <property type="entry name" value="PROTEIN STAR"/>
    <property type="match status" value="1"/>
</dbReference>
<dbReference type="GO" id="GO:0005886">
    <property type="term" value="C:plasma membrane"/>
    <property type="evidence" value="ECO:0007669"/>
    <property type="project" value="TreeGrafter"/>
</dbReference>
<reference evidence="2" key="1">
    <citation type="journal article" date="2020" name="Nature">
        <title>Giant virus diversity and host interactions through global metagenomics.</title>
        <authorList>
            <person name="Schulz F."/>
            <person name="Roux S."/>
            <person name="Paez-Espino D."/>
            <person name="Jungbluth S."/>
            <person name="Walsh D.A."/>
            <person name="Denef V.J."/>
            <person name="McMahon K.D."/>
            <person name="Konstantinidis K.T."/>
            <person name="Eloe-Fadrosh E.A."/>
            <person name="Kyrpides N.C."/>
            <person name="Woyke T."/>
        </authorList>
    </citation>
    <scope>NUCLEOTIDE SEQUENCE</scope>
    <source>
        <strain evidence="2">GVMAG-M-3300014204-73</strain>
    </source>
</reference>
<evidence type="ECO:0000259" key="1">
    <source>
        <dbReference type="Pfam" id="PF05050"/>
    </source>
</evidence>
<sequence length="210" mass="24382">MSSTTYSQIGQDREVLEYYHYKRNGYFIEVGAHDGVSYSNTYLLEKNYGWTGICVEPLPDKYALLVKNRPNSMCIDKAAFSQSGLVMDFSVADMFSGLVKYIDCHDEGRCATRIKVTTATLTDILQQCQAPSFIEYLSVDTEGTELEVFKSIDYDKYQFGVIHVEHNGIEPRRTNMRVFLTSKGYQYYRENRWDDEYILPKEKWTQTPVK</sequence>
<protein>
    <recommendedName>
        <fullName evidence="1">Methyltransferase FkbM domain-containing protein</fullName>
    </recommendedName>
</protein>
<dbReference type="GO" id="GO:0006888">
    <property type="term" value="P:endoplasmic reticulum to Golgi vesicle-mediated transport"/>
    <property type="evidence" value="ECO:0007669"/>
    <property type="project" value="TreeGrafter"/>
</dbReference>
<feature type="domain" description="Methyltransferase FkbM" evidence="1">
    <location>
        <begin position="29"/>
        <end position="187"/>
    </location>
</feature>
<dbReference type="InterPro" id="IPR029063">
    <property type="entry name" value="SAM-dependent_MTases_sf"/>
</dbReference>
<dbReference type="GO" id="GO:0005789">
    <property type="term" value="C:endoplasmic reticulum membrane"/>
    <property type="evidence" value="ECO:0007669"/>
    <property type="project" value="TreeGrafter"/>
</dbReference>
<accession>A0A6C0BK02</accession>
<evidence type="ECO:0000313" key="2">
    <source>
        <dbReference type="EMBL" id="QHS92390.1"/>
    </source>
</evidence>
<dbReference type="PANTHER" id="PTHR34009">
    <property type="entry name" value="PROTEIN STAR"/>
    <property type="match status" value="1"/>
</dbReference>
<dbReference type="EMBL" id="MN739178">
    <property type="protein sequence ID" value="QHS92390.1"/>
    <property type="molecule type" value="Genomic_DNA"/>
</dbReference>
<dbReference type="GO" id="GO:0031902">
    <property type="term" value="C:late endosome membrane"/>
    <property type="evidence" value="ECO:0007669"/>
    <property type="project" value="TreeGrafter"/>
</dbReference>
<dbReference type="GO" id="GO:0005794">
    <property type="term" value="C:Golgi apparatus"/>
    <property type="evidence" value="ECO:0007669"/>
    <property type="project" value="TreeGrafter"/>
</dbReference>
<dbReference type="InterPro" id="IPR006342">
    <property type="entry name" value="FkbM_mtfrase"/>
</dbReference>
<organism evidence="2">
    <name type="scientific">viral metagenome</name>
    <dbReference type="NCBI Taxonomy" id="1070528"/>
    <lineage>
        <taxon>unclassified sequences</taxon>
        <taxon>metagenomes</taxon>
        <taxon>organismal metagenomes</taxon>
    </lineage>
</organism>
<dbReference type="NCBIfam" id="TIGR01444">
    <property type="entry name" value="fkbM_fam"/>
    <property type="match status" value="1"/>
</dbReference>